<proteinExistence type="predicted"/>
<gene>
    <name evidence="2" type="ORF">CK203_112056</name>
</gene>
<sequence length="224" mass="23663">MTVILAPPPPPFSLRHAMHPKPSRFSMAMHGHFLPIPQPPSSILQHLETTMAAIEALNDKSGLQQVLYLQAHRVGAWRSAGGSLHPADAPPQQEEAERTVLAPPRPRCHPLKPRDPFALVSPPKKASSGSGKPRGRPPEKPKVGTSSAPAPATGASRPRGWPPKAKPAALSPAVVVMGLGFTLGDGFGLELEPNPGILMEGPMPPVLASLMAQVHVKLAHLVSI</sequence>
<evidence type="ECO:0000256" key="1">
    <source>
        <dbReference type="SAM" id="MobiDB-lite"/>
    </source>
</evidence>
<dbReference type="EMBL" id="QGNW01002728">
    <property type="protein sequence ID" value="RVW11897.1"/>
    <property type="molecule type" value="Genomic_DNA"/>
</dbReference>
<accession>A0A438BLQ6</accession>
<protein>
    <submittedName>
        <fullName evidence="2">Uncharacterized protein</fullName>
    </submittedName>
</protein>
<reference evidence="2 3" key="1">
    <citation type="journal article" date="2018" name="PLoS Genet.">
        <title>Population sequencing reveals clonal diversity and ancestral inbreeding in the grapevine cultivar Chardonnay.</title>
        <authorList>
            <person name="Roach M.J."/>
            <person name="Johnson D.L."/>
            <person name="Bohlmann J."/>
            <person name="van Vuuren H.J."/>
            <person name="Jones S.J."/>
            <person name="Pretorius I.S."/>
            <person name="Schmidt S.A."/>
            <person name="Borneman A.R."/>
        </authorList>
    </citation>
    <scope>NUCLEOTIDE SEQUENCE [LARGE SCALE GENOMIC DNA]</scope>
    <source>
        <strain evidence="3">cv. Chardonnay</strain>
        <tissue evidence="2">Leaf</tissue>
    </source>
</reference>
<organism evidence="2 3">
    <name type="scientific">Vitis vinifera</name>
    <name type="common">Grape</name>
    <dbReference type="NCBI Taxonomy" id="29760"/>
    <lineage>
        <taxon>Eukaryota</taxon>
        <taxon>Viridiplantae</taxon>
        <taxon>Streptophyta</taxon>
        <taxon>Embryophyta</taxon>
        <taxon>Tracheophyta</taxon>
        <taxon>Spermatophyta</taxon>
        <taxon>Magnoliopsida</taxon>
        <taxon>eudicotyledons</taxon>
        <taxon>Gunneridae</taxon>
        <taxon>Pentapetalae</taxon>
        <taxon>rosids</taxon>
        <taxon>Vitales</taxon>
        <taxon>Vitaceae</taxon>
        <taxon>Viteae</taxon>
        <taxon>Vitis</taxon>
    </lineage>
</organism>
<feature type="region of interest" description="Disordered" evidence="1">
    <location>
        <begin position="80"/>
        <end position="167"/>
    </location>
</feature>
<name>A0A438BLQ6_VITVI</name>
<dbReference type="Proteomes" id="UP000288805">
    <property type="component" value="Unassembled WGS sequence"/>
</dbReference>
<feature type="compositionally biased region" description="Low complexity" evidence="1">
    <location>
        <begin position="120"/>
        <end position="131"/>
    </location>
</feature>
<feature type="compositionally biased region" description="Low complexity" evidence="1">
    <location>
        <begin position="143"/>
        <end position="159"/>
    </location>
</feature>
<comment type="caution">
    <text evidence="2">The sequence shown here is derived from an EMBL/GenBank/DDBJ whole genome shotgun (WGS) entry which is preliminary data.</text>
</comment>
<dbReference type="AlphaFoldDB" id="A0A438BLQ6"/>
<evidence type="ECO:0000313" key="3">
    <source>
        <dbReference type="Proteomes" id="UP000288805"/>
    </source>
</evidence>
<evidence type="ECO:0000313" key="2">
    <source>
        <dbReference type="EMBL" id="RVW11897.1"/>
    </source>
</evidence>